<reference evidence="2 3" key="1">
    <citation type="submission" date="2020-07" db="EMBL/GenBank/DDBJ databases">
        <title>Sequencing the genomes of 1000 actinobacteria strains.</title>
        <authorList>
            <person name="Klenk H.-P."/>
        </authorList>
    </citation>
    <scope>NUCLEOTIDE SEQUENCE [LARGE SCALE GENOMIC DNA]</scope>
    <source>
        <strain evidence="2 3">DSM 15165</strain>
    </source>
</reference>
<dbReference type="Proteomes" id="UP000578352">
    <property type="component" value="Unassembled WGS sequence"/>
</dbReference>
<sequence>MRGKILFVTGAAVGYVLGTRAGRKRYEQMKAAAQKVWESPGVQKQVNAVEDFVAAKVGEAPEAIYVTVRKAVARANDRRREARRPAGTAGVAVVAATRDDPETT</sequence>
<feature type="compositionally biased region" description="Low complexity" evidence="1">
    <location>
        <begin position="85"/>
        <end position="96"/>
    </location>
</feature>
<dbReference type="EC" id="1.3.3.4" evidence="2"/>
<proteinExistence type="predicted"/>
<dbReference type="AlphaFoldDB" id="A0A853CNP1"/>
<organism evidence="2 3">
    <name type="scientific">Leifsonia shinshuensis</name>
    <dbReference type="NCBI Taxonomy" id="150026"/>
    <lineage>
        <taxon>Bacteria</taxon>
        <taxon>Bacillati</taxon>
        <taxon>Actinomycetota</taxon>
        <taxon>Actinomycetes</taxon>
        <taxon>Micrococcales</taxon>
        <taxon>Microbacteriaceae</taxon>
        <taxon>Leifsonia</taxon>
    </lineage>
</organism>
<gene>
    <name evidence="2" type="ORF">HNR13_000206</name>
</gene>
<dbReference type="GO" id="GO:0004729">
    <property type="term" value="F:oxygen-dependent protoporphyrinogen oxidase activity"/>
    <property type="evidence" value="ECO:0007669"/>
    <property type="project" value="UniProtKB-EC"/>
</dbReference>
<protein>
    <submittedName>
        <fullName evidence="2">Oxygen-dependent protoporphyrinogen oxidase</fullName>
        <ecNumber evidence="2">1.3.3.4</ecNumber>
    </submittedName>
</protein>
<feature type="region of interest" description="Disordered" evidence="1">
    <location>
        <begin position="76"/>
        <end position="104"/>
    </location>
</feature>
<evidence type="ECO:0000313" key="2">
    <source>
        <dbReference type="EMBL" id="NYJ21919.1"/>
    </source>
</evidence>
<dbReference type="RefSeq" id="WP_179604038.1">
    <property type="nucleotide sequence ID" value="NZ_BAABEH010000001.1"/>
</dbReference>
<evidence type="ECO:0000313" key="3">
    <source>
        <dbReference type="Proteomes" id="UP000578352"/>
    </source>
</evidence>
<accession>A0A853CNP1</accession>
<comment type="caution">
    <text evidence="2">The sequence shown here is derived from an EMBL/GenBank/DDBJ whole genome shotgun (WGS) entry which is preliminary data.</text>
</comment>
<keyword evidence="2" id="KW-0560">Oxidoreductase</keyword>
<evidence type="ECO:0000256" key="1">
    <source>
        <dbReference type="SAM" id="MobiDB-lite"/>
    </source>
</evidence>
<name>A0A853CNP1_9MICO</name>
<dbReference type="EMBL" id="JACCFL010000001">
    <property type="protein sequence ID" value="NYJ21919.1"/>
    <property type="molecule type" value="Genomic_DNA"/>
</dbReference>